<keyword evidence="1" id="KW-0132">Cell division</keyword>
<comment type="caution">
    <text evidence="6">The sequence shown here is derived from an EMBL/GenBank/DDBJ whole genome shotgun (WGS) entry which is preliminary data.</text>
</comment>
<evidence type="ECO:0000259" key="5">
    <source>
        <dbReference type="Pfam" id="PF03775"/>
    </source>
</evidence>
<evidence type="ECO:0000256" key="1">
    <source>
        <dbReference type="ARBA" id="ARBA00022618"/>
    </source>
</evidence>
<dbReference type="NCBIfam" id="TIGR01222">
    <property type="entry name" value="minC"/>
    <property type="match status" value="1"/>
</dbReference>
<reference evidence="6" key="2">
    <citation type="journal article" date="2021" name="PeerJ">
        <title>Extensive microbial diversity within the chicken gut microbiome revealed by metagenomics and culture.</title>
        <authorList>
            <person name="Gilroy R."/>
            <person name="Ravi A."/>
            <person name="Getino M."/>
            <person name="Pursley I."/>
            <person name="Horton D.L."/>
            <person name="Alikhan N.F."/>
            <person name="Baker D."/>
            <person name="Gharbi K."/>
            <person name="Hall N."/>
            <person name="Watson M."/>
            <person name="Adriaenssens E.M."/>
            <person name="Foster-Nyarko E."/>
            <person name="Jarju S."/>
            <person name="Secka A."/>
            <person name="Antonio M."/>
            <person name="Oren A."/>
            <person name="Chaudhuri R.R."/>
            <person name="La Ragione R."/>
            <person name="Hildebrand F."/>
            <person name="Pallen M.J."/>
        </authorList>
    </citation>
    <scope>NUCLEOTIDE SEQUENCE</scope>
    <source>
        <strain evidence="6">2830</strain>
    </source>
</reference>
<dbReference type="AlphaFoldDB" id="A0A9D1HMZ4"/>
<evidence type="ECO:0000256" key="2">
    <source>
        <dbReference type="ARBA" id="ARBA00023210"/>
    </source>
</evidence>
<dbReference type="InterPro" id="IPR036145">
    <property type="entry name" value="MinC_C_sf"/>
</dbReference>
<gene>
    <name evidence="6" type="primary">minC</name>
    <name evidence="6" type="ORF">IAB00_06645</name>
</gene>
<keyword evidence="2" id="KW-0717">Septation</keyword>
<sequence length="121" mass="12710">MVITGEVLKEDTALVARTLRSGQKVRSAGNVLVLGDVNPGAEIIAAGCVVVMGTLRGVVHAGAEGDETATVTALSLLPTQIRIASCITRPPDGQPTQDVYRPEMARLKNGEVVIEKYVVSK</sequence>
<dbReference type="EMBL" id="DVMH01000033">
    <property type="protein sequence ID" value="HIU10898.1"/>
    <property type="molecule type" value="Genomic_DNA"/>
</dbReference>
<comment type="subunit">
    <text evidence="4">Interacts with MinD and FtsZ.</text>
</comment>
<dbReference type="Pfam" id="PF03775">
    <property type="entry name" value="MinC_C"/>
    <property type="match status" value="1"/>
</dbReference>
<dbReference type="InterPro" id="IPR013033">
    <property type="entry name" value="MinC"/>
</dbReference>
<protein>
    <submittedName>
        <fullName evidence="6">Septum site-determining protein MinC</fullName>
    </submittedName>
</protein>
<dbReference type="Proteomes" id="UP000824124">
    <property type="component" value="Unassembled WGS sequence"/>
</dbReference>
<proteinExistence type="predicted"/>
<keyword evidence="3" id="KW-0131">Cell cycle</keyword>
<dbReference type="PANTHER" id="PTHR34108:SF1">
    <property type="entry name" value="SEPTUM SITE-DETERMINING PROTEIN MINC"/>
    <property type="match status" value="1"/>
</dbReference>
<name>A0A9D1HMZ4_9FIRM</name>
<evidence type="ECO:0000313" key="7">
    <source>
        <dbReference type="Proteomes" id="UP000824124"/>
    </source>
</evidence>
<dbReference type="InterPro" id="IPR016098">
    <property type="entry name" value="CAP/MinC_C"/>
</dbReference>
<dbReference type="InterPro" id="IPR005526">
    <property type="entry name" value="Septum_form_inhib_MinC_C"/>
</dbReference>
<accession>A0A9D1HMZ4</accession>
<evidence type="ECO:0000256" key="4">
    <source>
        <dbReference type="ARBA" id="ARBA00046874"/>
    </source>
</evidence>
<dbReference type="GO" id="GO:0000917">
    <property type="term" value="P:division septum assembly"/>
    <property type="evidence" value="ECO:0007669"/>
    <property type="project" value="UniProtKB-KW"/>
</dbReference>
<dbReference type="GO" id="GO:0000902">
    <property type="term" value="P:cell morphogenesis"/>
    <property type="evidence" value="ECO:0007669"/>
    <property type="project" value="InterPro"/>
</dbReference>
<evidence type="ECO:0000256" key="3">
    <source>
        <dbReference type="ARBA" id="ARBA00023306"/>
    </source>
</evidence>
<dbReference type="GO" id="GO:1901891">
    <property type="term" value="P:regulation of cell septum assembly"/>
    <property type="evidence" value="ECO:0007669"/>
    <property type="project" value="InterPro"/>
</dbReference>
<feature type="domain" description="Septum formation inhibitor MinC C-terminal" evidence="5">
    <location>
        <begin position="15"/>
        <end position="115"/>
    </location>
</feature>
<evidence type="ECO:0000313" key="6">
    <source>
        <dbReference type="EMBL" id="HIU10898.1"/>
    </source>
</evidence>
<organism evidence="6 7">
    <name type="scientific">Candidatus Avidehalobacter gallistercoris</name>
    <dbReference type="NCBI Taxonomy" id="2840694"/>
    <lineage>
        <taxon>Bacteria</taxon>
        <taxon>Bacillati</taxon>
        <taxon>Bacillota</taxon>
        <taxon>Clostridia</taxon>
        <taxon>Eubacteriales</taxon>
        <taxon>Peptococcaceae</taxon>
        <taxon>Peptococcaceae incertae sedis</taxon>
        <taxon>Candidatus Avidehalobacter</taxon>
    </lineage>
</organism>
<reference evidence="6" key="1">
    <citation type="submission" date="2020-10" db="EMBL/GenBank/DDBJ databases">
        <authorList>
            <person name="Gilroy R."/>
        </authorList>
    </citation>
    <scope>NUCLEOTIDE SEQUENCE</scope>
    <source>
        <strain evidence="6">2830</strain>
    </source>
</reference>
<dbReference type="Gene3D" id="2.160.20.70">
    <property type="match status" value="1"/>
</dbReference>
<dbReference type="SUPFAM" id="SSF63848">
    <property type="entry name" value="Cell-division inhibitor MinC, C-terminal domain"/>
    <property type="match status" value="1"/>
</dbReference>
<dbReference type="PANTHER" id="PTHR34108">
    <property type="entry name" value="SEPTUM SITE-DETERMINING PROTEIN MINC"/>
    <property type="match status" value="1"/>
</dbReference>